<feature type="binding site" evidence="16">
    <location>
        <position position="295"/>
    </location>
    <ligand>
        <name>beta-D-galactose</name>
        <dbReference type="ChEBI" id="CHEBI:27667"/>
    </ligand>
</feature>
<feature type="compositionally biased region" description="Polar residues" evidence="18">
    <location>
        <begin position="40"/>
        <end position="52"/>
    </location>
</feature>
<comment type="similarity">
    <text evidence="5 14">Belongs to the aldose epimerase family.</text>
</comment>
<keyword evidence="11" id="KW-0106">Calcium</keyword>
<evidence type="ECO:0000256" key="8">
    <source>
        <dbReference type="ARBA" id="ARBA00014165"/>
    </source>
</evidence>
<accession>A0A965ZCD8</accession>
<dbReference type="EC" id="5.1.3.3" evidence="7 14"/>
<dbReference type="PANTHER" id="PTHR10091:SF0">
    <property type="entry name" value="GALACTOSE MUTAROTASE"/>
    <property type="match status" value="1"/>
</dbReference>
<sequence>MRKLIKPLFLVSLFAVFFEISCQSPGSKTTGEDTSKDSQKSNISAKVPDTNNFKSKVDGKETSLYILKNKNGMEAGITNYGGRIVSLLVPDKRDSLVDVVLGYDDVKTYQKPKESHFGALIGRYGNRIAKGKFTLSGKAYQLDVNDGVNTLHGGFKGFGFQVWDGKQLSDSTLELTYHSKDGEGGYPGNLTAKVTYTLQGDNSIKIAYSATTDKATVVNLTNHAYFNLNGAGDQSILNDLLSINADKFTPVDTTLIPTGELKPVKGTPFDFTTLKSIGRNINDQDDQLKNGKGYDHNFVLNKHTLSDKVATVKSPTTGIVMDVYTEEPGLQFYSGNFLTGKDADGKGGATYGYRSALCLETQHFPDSPNQPSFPSTVLQPGQTYHTSTIYKFSVEK</sequence>
<dbReference type="Pfam" id="PF01263">
    <property type="entry name" value="Aldose_epim"/>
    <property type="match status" value="1"/>
</dbReference>
<evidence type="ECO:0000256" key="9">
    <source>
        <dbReference type="ARBA" id="ARBA00022490"/>
    </source>
</evidence>
<feature type="binding site" evidence="17">
    <location>
        <begin position="223"/>
        <end position="225"/>
    </location>
    <ligand>
        <name>beta-D-galactose</name>
        <dbReference type="ChEBI" id="CHEBI:27667"/>
    </ligand>
</feature>
<dbReference type="FunFam" id="2.70.98.10:FF:000003">
    <property type="entry name" value="Aldose 1-epimerase"/>
    <property type="match status" value="1"/>
</dbReference>
<evidence type="ECO:0000256" key="1">
    <source>
        <dbReference type="ARBA" id="ARBA00001614"/>
    </source>
</evidence>
<dbReference type="GO" id="GO:0006006">
    <property type="term" value="P:glucose metabolic process"/>
    <property type="evidence" value="ECO:0007669"/>
    <property type="project" value="TreeGrafter"/>
</dbReference>
<evidence type="ECO:0000256" key="3">
    <source>
        <dbReference type="ARBA" id="ARBA00004496"/>
    </source>
</evidence>
<feature type="signal peptide" evidence="19">
    <location>
        <begin position="1"/>
        <end position="22"/>
    </location>
</feature>
<protein>
    <recommendedName>
        <fullName evidence="8 14">Aldose 1-epimerase</fullName>
        <ecNumber evidence="7 14">5.1.3.3</ecNumber>
    </recommendedName>
</protein>
<dbReference type="GO" id="GO:0005737">
    <property type="term" value="C:cytoplasm"/>
    <property type="evidence" value="ECO:0007669"/>
    <property type="project" value="UniProtKB-SubCell"/>
</dbReference>
<feature type="active site" description="Proton acceptor" evidence="15">
    <location>
        <position position="360"/>
    </location>
</feature>
<evidence type="ECO:0000313" key="20">
    <source>
        <dbReference type="EMBL" id="NCD68135.1"/>
    </source>
</evidence>
<dbReference type="PANTHER" id="PTHR10091">
    <property type="entry name" value="ALDOSE-1-EPIMERASE"/>
    <property type="match status" value="1"/>
</dbReference>
<keyword evidence="10" id="KW-0597">Phosphoprotein</keyword>
<evidence type="ECO:0000256" key="7">
    <source>
        <dbReference type="ARBA" id="ARBA00013185"/>
    </source>
</evidence>
<evidence type="ECO:0000256" key="15">
    <source>
        <dbReference type="PIRSR" id="PIRSR005096-1"/>
    </source>
</evidence>
<dbReference type="InterPro" id="IPR008183">
    <property type="entry name" value="Aldose_1/G6P_1-epimerase"/>
</dbReference>
<evidence type="ECO:0000256" key="6">
    <source>
        <dbReference type="ARBA" id="ARBA00011245"/>
    </source>
</evidence>
<comment type="subunit">
    <text evidence="6">Monomer.</text>
</comment>
<evidence type="ECO:0000256" key="11">
    <source>
        <dbReference type="ARBA" id="ARBA00022837"/>
    </source>
</evidence>
<feature type="binding site" evidence="17">
    <location>
        <begin position="126"/>
        <end position="127"/>
    </location>
    <ligand>
        <name>beta-D-galactose</name>
        <dbReference type="ChEBI" id="CHEBI:27667"/>
    </ligand>
</feature>
<feature type="chain" id="PRO_5038114666" description="Aldose 1-epimerase" evidence="19">
    <location>
        <begin position="23"/>
        <end position="396"/>
    </location>
</feature>
<dbReference type="NCBIfam" id="NF008277">
    <property type="entry name" value="PRK11055.1"/>
    <property type="match status" value="1"/>
</dbReference>
<dbReference type="InterPro" id="IPR011013">
    <property type="entry name" value="Gal_mutarotase_sf_dom"/>
</dbReference>
<reference evidence="20" key="2">
    <citation type="submission" date="2020-10" db="EMBL/GenBank/DDBJ databases">
        <title>Mucilaginibacter sp. nov., isolated from soil.</title>
        <authorList>
            <person name="Jeon C.O."/>
        </authorList>
    </citation>
    <scope>NUCLEOTIDE SEQUENCE</scope>
    <source>
        <strain evidence="20">R11</strain>
    </source>
</reference>
<dbReference type="EMBL" id="WWEO01000035">
    <property type="protein sequence ID" value="NCD68135.1"/>
    <property type="molecule type" value="Genomic_DNA"/>
</dbReference>
<evidence type="ECO:0000256" key="17">
    <source>
        <dbReference type="PIRSR" id="PIRSR005096-3"/>
    </source>
</evidence>
<dbReference type="InterPro" id="IPR014718">
    <property type="entry name" value="GH-type_carb-bd"/>
</dbReference>
<organism evidence="20 21">
    <name type="scientific">Mucilaginibacter agri</name>
    <dbReference type="NCBI Taxonomy" id="2695265"/>
    <lineage>
        <taxon>Bacteria</taxon>
        <taxon>Pseudomonadati</taxon>
        <taxon>Bacteroidota</taxon>
        <taxon>Sphingobacteriia</taxon>
        <taxon>Sphingobacteriales</taxon>
        <taxon>Sphingobacteriaceae</taxon>
        <taxon>Mucilaginibacter</taxon>
    </lineage>
</organism>
<dbReference type="GO" id="GO:0033499">
    <property type="term" value="P:galactose catabolic process via UDP-galactose, Leloir pathway"/>
    <property type="evidence" value="ECO:0007669"/>
    <property type="project" value="TreeGrafter"/>
</dbReference>
<evidence type="ECO:0000256" key="2">
    <source>
        <dbReference type="ARBA" id="ARBA00001913"/>
    </source>
</evidence>
<feature type="compositionally biased region" description="Basic and acidic residues" evidence="18">
    <location>
        <begin position="30"/>
        <end position="39"/>
    </location>
</feature>
<dbReference type="PIRSF" id="PIRSF005096">
    <property type="entry name" value="GALM"/>
    <property type="match status" value="1"/>
</dbReference>
<feature type="region of interest" description="Disordered" evidence="18">
    <location>
        <begin position="25"/>
        <end position="52"/>
    </location>
</feature>
<keyword evidence="19" id="KW-0732">Signal</keyword>
<dbReference type="SUPFAM" id="SSF74650">
    <property type="entry name" value="Galactose mutarotase-like"/>
    <property type="match status" value="1"/>
</dbReference>
<dbReference type="RefSeq" id="WP_166584159.1">
    <property type="nucleotide sequence ID" value="NZ_WWEO01000035.1"/>
</dbReference>
<gene>
    <name evidence="20" type="ORF">GSY63_02055</name>
</gene>
<comment type="catalytic activity">
    <reaction evidence="1 14">
        <text>alpha-D-glucose = beta-D-glucose</text>
        <dbReference type="Rhea" id="RHEA:10264"/>
        <dbReference type="ChEBI" id="CHEBI:15903"/>
        <dbReference type="ChEBI" id="CHEBI:17925"/>
        <dbReference type="EC" id="5.1.3.3"/>
    </reaction>
</comment>
<comment type="subcellular location">
    <subcellularLocation>
        <location evidence="3">Cytoplasm</location>
    </subcellularLocation>
</comment>
<feature type="active site" description="Proton donor" evidence="15">
    <location>
        <position position="223"/>
    </location>
</feature>
<evidence type="ECO:0000256" key="19">
    <source>
        <dbReference type="SAM" id="SignalP"/>
    </source>
</evidence>
<evidence type="ECO:0000256" key="4">
    <source>
        <dbReference type="ARBA" id="ARBA00005028"/>
    </source>
</evidence>
<evidence type="ECO:0000256" key="5">
    <source>
        <dbReference type="ARBA" id="ARBA00006206"/>
    </source>
</evidence>
<dbReference type="GO" id="GO:0004034">
    <property type="term" value="F:aldose 1-epimerase activity"/>
    <property type="evidence" value="ECO:0007669"/>
    <property type="project" value="UniProtKB-EC"/>
</dbReference>
<dbReference type="CDD" id="cd09019">
    <property type="entry name" value="galactose_mutarotase_like"/>
    <property type="match status" value="1"/>
</dbReference>
<dbReference type="InterPro" id="IPR015443">
    <property type="entry name" value="Aldose_1-epimerase"/>
</dbReference>
<reference evidence="20" key="1">
    <citation type="submission" date="2020-01" db="EMBL/GenBank/DDBJ databases">
        <authorList>
            <person name="Seo Y.L."/>
        </authorList>
    </citation>
    <scope>NUCLEOTIDE SEQUENCE</scope>
    <source>
        <strain evidence="20">R11</strain>
    </source>
</reference>
<evidence type="ECO:0000256" key="16">
    <source>
        <dbReference type="PIRSR" id="PIRSR005096-2"/>
    </source>
</evidence>
<proteinExistence type="inferred from homology"/>
<keyword evidence="9" id="KW-0963">Cytoplasm</keyword>
<keyword evidence="21" id="KW-1185">Reference proteome</keyword>
<dbReference type="PROSITE" id="PS00545">
    <property type="entry name" value="ALDOSE_1_EPIMERASE"/>
    <property type="match status" value="1"/>
</dbReference>
<dbReference type="InterPro" id="IPR047215">
    <property type="entry name" value="Galactose_mutarotase-like"/>
</dbReference>
<dbReference type="InterPro" id="IPR018052">
    <property type="entry name" value="Ald1_epimerase_CS"/>
</dbReference>
<comment type="pathway">
    <text evidence="4 14">Carbohydrate metabolism; hexose metabolism.</text>
</comment>
<evidence type="ECO:0000313" key="21">
    <source>
        <dbReference type="Proteomes" id="UP000638732"/>
    </source>
</evidence>
<dbReference type="Proteomes" id="UP000638732">
    <property type="component" value="Unassembled WGS sequence"/>
</dbReference>
<dbReference type="AlphaFoldDB" id="A0A965ZCD8"/>
<dbReference type="Gene3D" id="2.70.98.10">
    <property type="match status" value="1"/>
</dbReference>
<comment type="cofactor">
    <cofactor evidence="2">
        <name>Ca(2+)</name>
        <dbReference type="ChEBI" id="CHEBI:29108"/>
    </cofactor>
</comment>
<evidence type="ECO:0000256" key="13">
    <source>
        <dbReference type="ARBA" id="ARBA00023277"/>
    </source>
</evidence>
<dbReference type="GO" id="GO:0030246">
    <property type="term" value="F:carbohydrate binding"/>
    <property type="evidence" value="ECO:0007669"/>
    <property type="project" value="InterPro"/>
</dbReference>
<keyword evidence="13 14" id="KW-0119">Carbohydrate metabolism</keyword>
<evidence type="ECO:0000256" key="10">
    <source>
        <dbReference type="ARBA" id="ARBA00022553"/>
    </source>
</evidence>
<evidence type="ECO:0000256" key="18">
    <source>
        <dbReference type="SAM" id="MobiDB-lite"/>
    </source>
</evidence>
<comment type="caution">
    <text evidence="20">The sequence shown here is derived from an EMBL/GenBank/DDBJ whole genome shotgun (WGS) entry which is preliminary data.</text>
</comment>
<keyword evidence="12 14" id="KW-0413">Isomerase</keyword>
<name>A0A965ZCD8_9SPHI</name>
<evidence type="ECO:0000256" key="14">
    <source>
        <dbReference type="PIRNR" id="PIRNR005096"/>
    </source>
</evidence>
<evidence type="ECO:0000256" key="12">
    <source>
        <dbReference type="ARBA" id="ARBA00023235"/>
    </source>
</evidence>